<protein>
    <submittedName>
        <fullName evidence="1">Uncharacterized protein</fullName>
    </submittedName>
</protein>
<accession>X6LFH3</accession>
<dbReference type="EMBL" id="ASPP01041913">
    <property type="protein sequence ID" value="ETO00121.1"/>
    <property type="molecule type" value="Genomic_DNA"/>
</dbReference>
<proteinExistence type="predicted"/>
<sequence>MLDIYSGKANLNSLFFDSSQTFLRMRMVMQTFFSRDKKEKMTTRKIQYGPSDPLPDESIFNTLLSFKKVKDATLGLRGQNDKVDEKMDEIGRLTVHLETLAKRESKWLLAAFDLLNNRPELSIMLGGSGLEQVRILAKMLKQEADRVYIRDLLENPSKHVLRQLGPFGLGKNVAMSTRGAAEVYDPNGSGTDRRTTSLFTGDVYYGMGAYGESNATVNRIFT</sequence>
<dbReference type="AlphaFoldDB" id="X6LFH3"/>
<name>X6LFH3_RETFI</name>
<organism evidence="1 2">
    <name type="scientific">Reticulomyxa filosa</name>
    <dbReference type="NCBI Taxonomy" id="46433"/>
    <lineage>
        <taxon>Eukaryota</taxon>
        <taxon>Sar</taxon>
        <taxon>Rhizaria</taxon>
        <taxon>Retaria</taxon>
        <taxon>Foraminifera</taxon>
        <taxon>Monothalamids</taxon>
        <taxon>Reticulomyxidae</taxon>
        <taxon>Reticulomyxa</taxon>
    </lineage>
</organism>
<evidence type="ECO:0000313" key="1">
    <source>
        <dbReference type="EMBL" id="ETO00121.1"/>
    </source>
</evidence>
<comment type="caution">
    <text evidence="1">The sequence shown here is derived from an EMBL/GenBank/DDBJ whole genome shotgun (WGS) entry which is preliminary data.</text>
</comment>
<evidence type="ECO:0000313" key="2">
    <source>
        <dbReference type="Proteomes" id="UP000023152"/>
    </source>
</evidence>
<dbReference type="Proteomes" id="UP000023152">
    <property type="component" value="Unassembled WGS sequence"/>
</dbReference>
<gene>
    <name evidence="1" type="ORF">RFI_37340</name>
</gene>
<reference evidence="1 2" key="1">
    <citation type="journal article" date="2013" name="Curr. Biol.">
        <title>The Genome of the Foraminiferan Reticulomyxa filosa.</title>
        <authorList>
            <person name="Glockner G."/>
            <person name="Hulsmann N."/>
            <person name="Schleicher M."/>
            <person name="Noegel A.A."/>
            <person name="Eichinger L."/>
            <person name="Gallinger C."/>
            <person name="Pawlowski J."/>
            <person name="Sierra R."/>
            <person name="Euteneuer U."/>
            <person name="Pillet L."/>
            <person name="Moustafa A."/>
            <person name="Platzer M."/>
            <person name="Groth M."/>
            <person name="Szafranski K."/>
            <person name="Schliwa M."/>
        </authorList>
    </citation>
    <scope>NUCLEOTIDE SEQUENCE [LARGE SCALE GENOMIC DNA]</scope>
</reference>
<keyword evidence="2" id="KW-1185">Reference proteome</keyword>